<dbReference type="EMBL" id="JAGQLJ010000005">
    <property type="protein sequence ID" value="MCA9380701.1"/>
    <property type="molecule type" value="Genomic_DNA"/>
</dbReference>
<evidence type="ECO:0000313" key="2">
    <source>
        <dbReference type="Proteomes" id="UP000775877"/>
    </source>
</evidence>
<sequence>MTNIKIDLSNLDYKFIQKPLLVGGKAKEYYEIRKSGIDTDLIVSSEDYESLAEKYPANLKDLFGDKGVIINDFEIWKTICLYDYDFLSEDATEVDDYKIISIEKLTFLTALAIKKEKYLEDLKLLVDKVFEIKYKIK</sequence>
<evidence type="ECO:0000313" key="1">
    <source>
        <dbReference type="EMBL" id="MCA9380701.1"/>
    </source>
</evidence>
<dbReference type="AlphaFoldDB" id="A0A955L1G3"/>
<dbReference type="Proteomes" id="UP000775877">
    <property type="component" value="Unassembled WGS sequence"/>
</dbReference>
<name>A0A955L1G3_9BACT</name>
<gene>
    <name evidence="1" type="ORF">KC678_00360</name>
</gene>
<accession>A0A955L1G3</accession>
<protein>
    <submittedName>
        <fullName evidence="1">Uncharacterized protein</fullName>
    </submittedName>
</protein>
<reference evidence="1" key="2">
    <citation type="journal article" date="2021" name="Microbiome">
        <title>Successional dynamics and alternative stable states in a saline activated sludge microbial community over 9 years.</title>
        <authorList>
            <person name="Wang Y."/>
            <person name="Ye J."/>
            <person name="Ju F."/>
            <person name="Liu L."/>
            <person name="Boyd J.A."/>
            <person name="Deng Y."/>
            <person name="Parks D.H."/>
            <person name="Jiang X."/>
            <person name="Yin X."/>
            <person name="Woodcroft B.J."/>
            <person name="Tyson G.W."/>
            <person name="Hugenholtz P."/>
            <person name="Polz M.F."/>
            <person name="Zhang T."/>
        </authorList>
    </citation>
    <scope>NUCLEOTIDE SEQUENCE</scope>
    <source>
        <strain evidence="1">HKST-UBA13</strain>
    </source>
</reference>
<reference evidence="1" key="1">
    <citation type="submission" date="2020-04" db="EMBL/GenBank/DDBJ databases">
        <authorList>
            <person name="Zhang T."/>
        </authorList>
    </citation>
    <scope>NUCLEOTIDE SEQUENCE</scope>
    <source>
        <strain evidence="1">HKST-UBA13</strain>
    </source>
</reference>
<comment type="caution">
    <text evidence="1">The sequence shown here is derived from an EMBL/GenBank/DDBJ whole genome shotgun (WGS) entry which is preliminary data.</text>
</comment>
<proteinExistence type="predicted"/>
<organism evidence="1 2">
    <name type="scientific">Candidatus Dojkabacteria bacterium</name>
    <dbReference type="NCBI Taxonomy" id="2099670"/>
    <lineage>
        <taxon>Bacteria</taxon>
        <taxon>Candidatus Dojkabacteria</taxon>
    </lineage>
</organism>